<feature type="domain" description="Sigma-54 factor interaction" evidence="7">
    <location>
        <begin position="165"/>
        <end position="394"/>
    </location>
</feature>
<dbReference type="InterPro" id="IPR058031">
    <property type="entry name" value="AAA_lid_NorR"/>
</dbReference>
<evidence type="ECO:0000259" key="8">
    <source>
        <dbReference type="PROSITE" id="PS50110"/>
    </source>
</evidence>
<dbReference type="SMART" id="SM00382">
    <property type="entry name" value="AAA"/>
    <property type="match status" value="1"/>
</dbReference>
<reference evidence="9 10" key="1">
    <citation type="journal article" date="2013" name="Genome Announc.">
        <title>Draft genome sequences for three mercury-methylating, sulfate-reducing bacteria.</title>
        <authorList>
            <person name="Brown S.D."/>
            <person name="Hurt R.A.Jr."/>
            <person name="Gilmour C.C."/>
            <person name="Elias D.A."/>
        </authorList>
    </citation>
    <scope>NUCLEOTIDE SEQUENCE [LARGE SCALE GENOMIC DNA]</scope>
    <source>
        <strain evidence="9 10">DSM 2059</strain>
    </source>
</reference>
<organism evidence="9 10">
    <name type="scientific">Desulfococcus multivorans DSM 2059</name>
    <dbReference type="NCBI Taxonomy" id="1121405"/>
    <lineage>
        <taxon>Bacteria</taxon>
        <taxon>Pseudomonadati</taxon>
        <taxon>Thermodesulfobacteriota</taxon>
        <taxon>Desulfobacteria</taxon>
        <taxon>Desulfobacterales</taxon>
        <taxon>Desulfococcaceae</taxon>
        <taxon>Desulfococcus</taxon>
    </lineage>
</organism>
<dbReference type="GO" id="GO:0006355">
    <property type="term" value="P:regulation of DNA-templated transcription"/>
    <property type="evidence" value="ECO:0007669"/>
    <property type="project" value="InterPro"/>
</dbReference>
<dbReference type="SUPFAM" id="SSF52540">
    <property type="entry name" value="P-loop containing nucleoside triphosphate hydrolases"/>
    <property type="match status" value="1"/>
</dbReference>
<evidence type="ECO:0000256" key="6">
    <source>
        <dbReference type="PROSITE-ProRule" id="PRU00169"/>
    </source>
</evidence>
<comment type="caution">
    <text evidence="9">The sequence shown here is derived from an EMBL/GenBank/DDBJ whole genome shotgun (WGS) entry which is preliminary data.</text>
</comment>
<dbReference type="PROSITE" id="PS00688">
    <property type="entry name" value="SIGMA54_INTERACT_3"/>
    <property type="match status" value="1"/>
</dbReference>
<sequence>MNFNLPNSVTNLLMNDVKDQRYTATILTVDDEPSILEVMRMRLGSHGYRVLPAANGREALALAKDNIIDLAVIDYKLDGEDGVSLMEKLQVAQPDLPVIILTAYGTIAKAVDAVKRGASNYLTKPFDGEELLQQIAACLEKAVPDRGKSPFETDAGDLPGACARIIARSSLMKAVLAKVARAAVTDANVYIEGESGTGKELIARCLHGLSTRKSGPFIAINCAAIPENLLESELLGYEKGAFTSADRRREGLFARADGGSFFFDEISELSLPMQAKILRILEEREFYPLGGNKKITVDVRIIAASNRNLEKRIQEGLFREDLFYRIHVIPILLPPLRDRKEDILPLAEHFLAEFSEGSGKSIKTIEPAVVRKLMESKWPGNVRELENVMEYAVAMAAGDTITSDLITGPMDEKDTIPSFRDAKETFEKEYLIQLLELSGGNVSQAAKTAGKYRADFYVLLRKHGLDPMDFRDKR</sequence>
<keyword evidence="6" id="KW-0597">Phosphoprotein</keyword>
<evidence type="ECO:0000313" key="9">
    <source>
        <dbReference type="EMBL" id="EPR38838.1"/>
    </source>
</evidence>
<dbReference type="SMART" id="SM00448">
    <property type="entry name" value="REC"/>
    <property type="match status" value="1"/>
</dbReference>
<dbReference type="Pfam" id="PF02954">
    <property type="entry name" value="HTH_8"/>
    <property type="match status" value="1"/>
</dbReference>
<dbReference type="InterPro" id="IPR025943">
    <property type="entry name" value="Sigma_54_int_dom_ATP-bd_2"/>
</dbReference>
<dbReference type="GO" id="GO:0005524">
    <property type="term" value="F:ATP binding"/>
    <property type="evidence" value="ECO:0007669"/>
    <property type="project" value="UniProtKB-KW"/>
</dbReference>
<dbReference type="Pfam" id="PF00158">
    <property type="entry name" value="Sigma54_activat"/>
    <property type="match status" value="1"/>
</dbReference>
<feature type="domain" description="Response regulatory" evidence="8">
    <location>
        <begin position="25"/>
        <end position="139"/>
    </location>
</feature>
<keyword evidence="2" id="KW-0067">ATP-binding</keyword>
<proteinExistence type="predicted"/>
<dbReference type="PROSITE" id="PS50110">
    <property type="entry name" value="RESPONSE_REGULATORY"/>
    <property type="match status" value="1"/>
</dbReference>
<dbReference type="eggNOG" id="COG2204">
    <property type="taxonomic scope" value="Bacteria"/>
</dbReference>
<evidence type="ECO:0000256" key="1">
    <source>
        <dbReference type="ARBA" id="ARBA00022741"/>
    </source>
</evidence>
<dbReference type="PROSITE" id="PS00675">
    <property type="entry name" value="SIGMA54_INTERACT_1"/>
    <property type="match status" value="1"/>
</dbReference>
<dbReference type="SUPFAM" id="SSF46689">
    <property type="entry name" value="Homeodomain-like"/>
    <property type="match status" value="1"/>
</dbReference>
<dbReference type="InterPro" id="IPR027417">
    <property type="entry name" value="P-loop_NTPase"/>
</dbReference>
<dbReference type="InterPro" id="IPR002197">
    <property type="entry name" value="HTH_Fis"/>
</dbReference>
<dbReference type="EMBL" id="ATHJ01000094">
    <property type="protein sequence ID" value="EPR38838.1"/>
    <property type="molecule type" value="Genomic_DNA"/>
</dbReference>
<dbReference type="AlphaFoldDB" id="S7V2H6"/>
<evidence type="ECO:0000256" key="5">
    <source>
        <dbReference type="ARBA" id="ARBA00023163"/>
    </source>
</evidence>
<keyword evidence="10" id="KW-1185">Reference proteome</keyword>
<dbReference type="Pfam" id="PF00072">
    <property type="entry name" value="Response_reg"/>
    <property type="match status" value="1"/>
</dbReference>
<dbReference type="InterPro" id="IPR025662">
    <property type="entry name" value="Sigma_54_int_dom_ATP-bd_1"/>
</dbReference>
<dbReference type="PROSITE" id="PS00676">
    <property type="entry name" value="SIGMA54_INTERACT_2"/>
    <property type="match status" value="1"/>
</dbReference>
<dbReference type="Gene3D" id="1.10.10.60">
    <property type="entry name" value="Homeodomain-like"/>
    <property type="match status" value="1"/>
</dbReference>
<dbReference type="Proteomes" id="UP000014977">
    <property type="component" value="Unassembled WGS sequence"/>
</dbReference>
<dbReference type="PANTHER" id="PTHR32071:SF116">
    <property type="entry name" value="TRANSCRIPTIONAL REGULATORY PROTEIN GLRR"/>
    <property type="match status" value="1"/>
</dbReference>
<gene>
    <name evidence="9" type="ORF">dsmv_0248</name>
</gene>
<keyword evidence="4" id="KW-0238">DNA-binding</keyword>
<dbReference type="GO" id="GO:0000160">
    <property type="term" value="P:phosphorelay signal transduction system"/>
    <property type="evidence" value="ECO:0007669"/>
    <property type="project" value="InterPro"/>
</dbReference>
<dbReference type="Pfam" id="PF25601">
    <property type="entry name" value="AAA_lid_14"/>
    <property type="match status" value="1"/>
</dbReference>
<feature type="modified residue" description="4-aspartylphosphate" evidence="6">
    <location>
        <position position="74"/>
    </location>
</feature>
<keyword evidence="3" id="KW-0805">Transcription regulation</keyword>
<dbReference type="InterPro" id="IPR009057">
    <property type="entry name" value="Homeodomain-like_sf"/>
</dbReference>
<evidence type="ECO:0000256" key="4">
    <source>
        <dbReference type="ARBA" id="ARBA00023125"/>
    </source>
</evidence>
<dbReference type="InterPro" id="IPR025944">
    <property type="entry name" value="Sigma_54_int_dom_CS"/>
</dbReference>
<evidence type="ECO:0000259" key="7">
    <source>
        <dbReference type="PROSITE" id="PS50045"/>
    </source>
</evidence>
<dbReference type="FunFam" id="3.40.50.300:FF:000006">
    <property type="entry name" value="DNA-binding transcriptional regulator NtrC"/>
    <property type="match status" value="1"/>
</dbReference>
<dbReference type="InterPro" id="IPR001789">
    <property type="entry name" value="Sig_transdc_resp-reg_receiver"/>
</dbReference>
<protein>
    <submittedName>
        <fullName evidence="9">Two component, sigma54 specific, transcriptional regulator, Fis family</fullName>
    </submittedName>
</protein>
<name>S7V2H6_DESML</name>
<dbReference type="CDD" id="cd00009">
    <property type="entry name" value="AAA"/>
    <property type="match status" value="1"/>
</dbReference>
<dbReference type="Gene3D" id="3.40.50.2300">
    <property type="match status" value="1"/>
</dbReference>
<dbReference type="GO" id="GO:0043565">
    <property type="term" value="F:sequence-specific DNA binding"/>
    <property type="evidence" value="ECO:0007669"/>
    <property type="project" value="InterPro"/>
</dbReference>
<keyword evidence="1" id="KW-0547">Nucleotide-binding</keyword>
<evidence type="ECO:0000256" key="2">
    <source>
        <dbReference type="ARBA" id="ARBA00022840"/>
    </source>
</evidence>
<accession>S7V2H6</accession>
<dbReference type="PROSITE" id="PS50045">
    <property type="entry name" value="SIGMA54_INTERACT_4"/>
    <property type="match status" value="1"/>
</dbReference>
<dbReference type="InterPro" id="IPR002078">
    <property type="entry name" value="Sigma_54_int"/>
</dbReference>
<dbReference type="PANTHER" id="PTHR32071">
    <property type="entry name" value="TRANSCRIPTIONAL REGULATORY PROTEIN"/>
    <property type="match status" value="1"/>
</dbReference>
<dbReference type="SUPFAM" id="SSF52172">
    <property type="entry name" value="CheY-like"/>
    <property type="match status" value="1"/>
</dbReference>
<dbReference type="InterPro" id="IPR003593">
    <property type="entry name" value="AAA+_ATPase"/>
</dbReference>
<evidence type="ECO:0000313" key="10">
    <source>
        <dbReference type="Proteomes" id="UP000014977"/>
    </source>
</evidence>
<dbReference type="STRING" id="897.B2D07_04730"/>
<keyword evidence="5" id="KW-0804">Transcription</keyword>
<dbReference type="Gene3D" id="3.40.50.300">
    <property type="entry name" value="P-loop containing nucleotide triphosphate hydrolases"/>
    <property type="match status" value="1"/>
</dbReference>
<dbReference type="Gene3D" id="1.10.8.60">
    <property type="match status" value="1"/>
</dbReference>
<dbReference type="InterPro" id="IPR011006">
    <property type="entry name" value="CheY-like_superfamily"/>
</dbReference>
<evidence type="ECO:0000256" key="3">
    <source>
        <dbReference type="ARBA" id="ARBA00023015"/>
    </source>
</evidence>